<feature type="chain" id="PRO_5045598421" evidence="1">
    <location>
        <begin position="18"/>
        <end position="296"/>
    </location>
</feature>
<protein>
    <submittedName>
        <fullName evidence="2">Uncharacterized protein</fullName>
    </submittedName>
</protein>
<comment type="caution">
    <text evidence="2">The sequence shown here is derived from an EMBL/GenBank/DDBJ whole genome shotgun (WGS) entry which is preliminary data.</text>
</comment>
<evidence type="ECO:0000256" key="1">
    <source>
        <dbReference type="SAM" id="SignalP"/>
    </source>
</evidence>
<proteinExistence type="predicted"/>
<keyword evidence="1" id="KW-0732">Signal</keyword>
<reference evidence="2 3" key="1">
    <citation type="journal article" date="2024" name="Microbiol. Resour. Announc.">
        <title>Genome annotations for the ascomycete fungi Trichoderma harzianum, Trichoderma aggressivum, and Purpureocillium lilacinum.</title>
        <authorList>
            <person name="Beijen E.P.W."/>
            <person name="Ohm R.A."/>
        </authorList>
    </citation>
    <scope>NUCLEOTIDE SEQUENCE [LARGE SCALE GENOMIC DNA]</scope>
    <source>
        <strain evidence="2 3">CBS 150709</strain>
    </source>
</reference>
<organism evidence="2 3">
    <name type="scientific">Purpureocillium lilacinum</name>
    <name type="common">Paecilomyces lilacinus</name>
    <dbReference type="NCBI Taxonomy" id="33203"/>
    <lineage>
        <taxon>Eukaryota</taxon>
        <taxon>Fungi</taxon>
        <taxon>Dikarya</taxon>
        <taxon>Ascomycota</taxon>
        <taxon>Pezizomycotina</taxon>
        <taxon>Sordariomycetes</taxon>
        <taxon>Hypocreomycetidae</taxon>
        <taxon>Hypocreales</taxon>
        <taxon>Ophiocordycipitaceae</taxon>
        <taxon>Purpureocillium</taxon>
    </lineage>
</organism>
<name>A0ABR0BMH0_PURLI</name>
<feature type="signal peptide" evidence="1">
    <location>
        <begin position="1"/>
        <end position="17"/>
    </location>
</feature>
<keyword evidence="3" id="KW-1185">Reference proteome</keyword>
<sequence length="296" mass="32312">MKASFVILALIQGLALATPARPKYDESLKELLDDSATQPFNSKMLDAEQRAASGSPAELQEMKRAHQRQVLPGECFDATKQIQPYCDSIYHTCGRIHLSGPDFVGTWKSDAQLKRFEHCVNVRLKHGLEFHGGGIGSMRAPARSSSLIKKVPASFIMHRGAGLTTGTATSHEYIITFCTNRACTILEVHALYRHVVVQRAANAGVRIARRVYASLYAFSSVDGCVVIVLQIVHARPCMIAMRAPCLPAVLTAPLWPLRVDAPIMVPSNLSASSAFMPSVRIAFLPSILDCAGIDER</sequence>
<dbReference type="Proteomes" id="UP001287286">
    <property type="component" value="Unassembled WGS sequence"/>
</dbReference>
<evidence type="ECO:0000313" key="3">
    <source>
        <dbReference type="Proteomes" id="UP001287286"/>
    </source>
</evidence>
<evidence type="ECO:0000313" key="2">
    <source>
        <dbReference type="EMBL" id="KAK4084074.1"/>
    </source>
</evidence>
<gene>
    <name evidence="2" type="ORF">Purlil1_10418</name>
</gene>
<dbReference type="EMBL" id="JAWRVI010000053">
    <property type="protein sequence ID" value="KAK4084074.1"/>
    <property type="molecule type" value="Genomic_DNA"/>
</dbReference>
<accession>A0ABR0BMH0</accession>